<feature type="transmembrane region" description="Helical" evidence="7">
    <location>
        <begin position="716"/>
        <end position="739"/>
    </location>
</feature>
<dbReference type="InterPro" id="IPR013525">
    <property type="entry name" value="ABC2_TM"/>
</dbReference>
<feature type="domain" description="ABC transporter" evidence="8">
    <location>
        <begin position="71"/>
        <end position="434"/>
    </location>
</feature>
<dbReference type="GO" id="GO:0016020">
    <property type="term" value="C:membrane"/>
    <property type="evidence" value="ECO:0007669"/>
    <property type="project" value="UniProtKB-SubCell"/>
</dbReference>
<accession>A0A9Q0FCH3</accession>
<evidence type="ECO:0000256" key="5">
    <source>
        <dbReference type="ARBA" id="ARBA00022989"/>
    </source>
</evidence>
<dbReference type="EMBL" id="JAKUCV010006219">
    <property type="protein sequence ID" value="KAJ4828264.1"/>
    <property type="molecule type" value="Genomic_DNA"/>
</dbReference>
<keyword evidence="5 7" id="KW-1133">Transmembrane helix</keyword>
<dbReference type="PROSITE" id="PS50893">
    <property type="entry name" value="ABC_TRANSPORTER_2"/>
    <property type="match status" value="1"/>
</dbReference>
<feature type="transmembrane region" description="Helical" evidence="7">
    <location>
        <begin position="585"/>
        <end position="602"/>
    </location>
</feature>
<reference evidence="9" key="1">
    <citation type="submission" date="2022-02" db="EMBL/GenBank/DDBJ databases">
        <authorList>
            <person name="Henning P.M."/>
            <person name="McCubbin A.G."/>
            <person name="Shore J.S."/>
        </authorList>
    </citation>
    <scope>NUCLEOTIDE SEQUENCE</scope>
    <source>
        <strain evidence="9">F60SS</strain>
        <tissue evidence="9">Leaves</tissue>
    </source>
</reference>
<dbReference type="Gene3D" id="3.40.50.300">
    <property type="entry name" value="P-loop containing nucleotide triphosphate hydrolases"/>
    <property type="match status" value="2"/>
</dbReference>
<proteinExistence type="predicted"/>
<evidence type="ECO:0000259" key="8">
    <source>
        <dbReference type="PROSITE" id="PS50893"/>
    </source>
</evidence>
<name>A0A9Q0FCH3_9ROSI</name>
<dbReference type="InterPro" id="IPR003593">
    <property type="entry name" value="AAA+_ATPase"/>
</dbReference>
<dbReference type="Pfam" id="PF00005">
    <property type="entry name" value="ABC_tran"/>
    <property type="match status" value="1"/>
</dbReference>
<keyword evidence="10" id="KW-1185">Reference proteome</keyword>
<evidence type="ECO:0000256" key="3">
    <source>
        <dbReference type="ARBA" id="ARBA00022741"/>
    </source>
</evidence>
<evidence type="ECO:0000256" key="1">
    <source>
        <dbReference type="ARBA" id="ARBA00004141"/>
    </source>
</evidence>
<dbReference type="GO" id="GO:0016887">
    <property type="term" value="F:ATP hydrolysis activity"/>
    <property type="evidence" value="ECO:0007669"/>
    <property type="project" value="InterPro"/>
</dbReference>
<dbReference type="SMART" id="SM00382">
    <property type="entry name" value="AAA"/>
    <property type="match status" value="1"/>
</dbReference>
<keyword evidence="2 7" id="KW-0812">Transmembrane</keyword>
<dbReference type="InterPro" id="IPR003439">
    <property type="entry name" value="ABC_transporter-like_ATP-bd"/>
</dbReference>
<dbReference type="InterPro" id="IPR027417">
    <property type="entry name" value="P-loop_NTPase"/>
</dbReference>
<dbReference type="OrthoDB" id="66620at2759"/>
<gene>
    <name evidence="9" type="ORF">Tsubulata_012073</name>
</gene>
<feature type="transmembrane region" description="Helical" evidence="7">
    <location>
        <begin position="496"/>
        <end position="514"/>
    </location>
</feature>
<evidence type="ECO:0000256" key="6">
    <source>
        <dbReference type="ARBA" id="ARBA00023136"/>
    </source>
</evidence>
<evidence type="ECO:0000256" key="7">
    <source>
        <dbReference type="SAM" id="Phobius"/>
    </source>
</evidence>
<sequence length="747" mass="84563">MEGSDIYRVGSARLSANVDVFSKSSRGEDEEEALKWAAIERLPTYLRIRRALLNEGEGKAREIDVNSLGFIERSNLLQRLVRIAETDNEKFLLKLKERIDRMTLLLGPPSSGKTTLLLALAGKLDKDLKFLGRVTYNGHGMDEFVPQRSAAYISQYNLHIAEMTVREILAFSARCQGVGPRLEMLVELSRREKEANIKPDPDIDMFMKAAALDGQATSVMTDYTLKPQAILSEEALAAKHANRTGELIEVSASQKNSLERGHSQNREGVLSSKQGMVLPFQPLSVTFVEIKYSVDMPQMFIEEVMELVELTSLRGALVGLPGVDGLSTEQRKRLTIAVELVANPSIIFMDEPTSGLDARAAAIVMRTVRNTLLLLQRGGEEIYAGPVGHHAYELIKYFEGIDGVPRFKDGYNPATWMMEITSEAQEAALGVNFADIYKNSELYRRNKALIEELSSPAPGSQDLYFPTQYSQSFFTQCMACLWKQHLSYWRNTPYTAVRLLFTTFAALMFGTMFWDLGSKRKSQQDLFNAMGSMYSAVSFLGIQNSSSVQPVVAVQRTVFYREKAAGMYSAMPHAFGQVVIELPHILLQALIYGLIVYAMMGFEWTAEKFFWYIFFMYFTFLYFTFYGMMAVALTPNYNIAAVVASAFYGIWNLFSGFIVPRTRMPIWWRWYFWACPVAWTLYGLVVTQFGDIKDKMDSGESVEDFVRDYFGFRRDFLGVVAVVIVGFPVLFGFIFGFAIKVFNFQKR</sequence>
<keyword evidence="6 7" id="KW-0472">Membrane</keyword>
<protein>
    <recommendedName>
        <fullName evidence="8">ABC transporter domain-containing protein</fullName>
    </recommendedName>
</protein>
<dbReference type="PANTHER" id="PTHR48040">
    <property type="entry name" value="PLEIOTROPIC DRUG RESISTANCE PROTEIN 1-LIKE ISOFORM X1"/>
    <property type="match status" value="1"/>
</dbReference>
<comment type="subcellular location">
    <subcellularLocation>
        <location evidence="1">Membrane</location>
        <topology evidence="1">Multi-pass membrane protein</topology>
    </subcellularLocation>
</comment>
<feature type="transmembrane region" description="Helical" evidence="7">
    <location>
        <begin position="609"/>
        <end position="633"/>
    </location>
</feature>
<dbReference type="Pfam" id="PF01061">
    <property type="entry name" value="ABC2_membrane"/>
    <property type="match status" value="1"/>
</dbReference>
<evidence type="ECO:0000313" key="10">
    <source>
        <dbReference type="Proteomes" id="UP001141552"/>
    </source>
</evidence>
<keyword evidence="3" id="KW-0547">Nucleotide-binding</keyword>
<evidence type="ECO:0000256" key="2">
    <source>
        <dbReference type="ARBA" id="ARBA00022692"/>
    </source>
</evidence>
<dbReference type="Proteomes" id="UP001141552">
    <property type="component" value="Unassembled WGS sequence"/>
</dbReference>
<dbReference type="GO" id="GO:0140359">
    <property type="term" value="F:ABC-type transporter activity"/>
    <property type="evidence" value="ECO:0007669"/>
    <property type="project" value="InterPro"/>
</dbReference>
<organism evidence="9 10">
    <name type="scientific">Turnera subulata</name>
    <dbReference type="NCBI Taxonomy" id="218843"/>
    <lineage>
        <taxon>Eukaryota</taxon>
        <taxon>Viridiplantae</taxon>
        <taxon>Streptophyta</taxon>
        <taxon>Embryophyta</taxon>
        <taxon>Tracheophyta</taxon>
        <taxon>Spermatophyta</taxon>
        <taxon>Magnoliopsida</taxon>
        <taxon>eudicotyledons</taxon>
        <taxon>Gunneridae</taxon>
        <taxon>Pentapetalae</taxon>
        <taxon>rosids</taxon>
        <taxon>fabids</taxon>
        <taxon>Malpighiales</taxon>
        <taxon>Passifloraceae</taxon>
        <taxon>Turnera</taxon>
    </lineage>
</organism>
<dbReference type="AlphaFoldDB" id="A0A9Q0FCH3"/>
<feature type="transmembrane region" description="Helical" evidence="7">
    <location>
        <begin position="671"/>
        <end position="690"/>
    </location>
</feature>
<dbReference type="PANTHER" id="PTHR48040:SF45">
    <property type="entry name" value="PLEIOTROPIC DRUG RESISTANCE PROTEIN 1-LIKE"/>
    <property type="match status" value="1"/>
</dbReference>
<dbReference type="SUPFAM" id="SSF52540">
    <property type="entry name" value="P-loop containing nucleoside triphosphate hydrolases"/>
    <property type="match status" value="1"/>
</dbReference>
<evidence type="ECO:0000313" key="9">
    <source>
        <dbReference type="EMBL" id="KAJ4828264.1"/>
    </source>
</evidence>
<dbReference type="GO" id="GO:0005524">
    <property type="term" value="F:ATP binding"/>
    <property type="evidence" value="ECO:0007669"/>
    <property type="project" value="UniProtKB-KW"/>
</dbReference>
<reference evidence="9" key="2">
    <citation type="journal article" date="2023" name="Plants (Basel)">
        <title>Annotation of the Turnera subulata (Passifloraceae) Draft Genome Reveals the S-Locus Evolved after the Divergence of Turneroideae from Passifloroideae in a Stepwise Manner.</title>
        <authorList>
            <person name="Henning P.M."/>
            <person name="Roalson E.H."/>
            <person name="Mir W."/>
            <person name="McCubbin A.G."/>
            <person name="Shore J.S."/>
        </authorList>
    </citation>
    <scope>NUCLEOTIDE SEQUENCE</scope>
    <source>
        <strain evidence="9">F60SS</strain>
    </source>
</reference>
<feature type="transmembrane region" description="Helical" evidence="7">
    <location>
        <begin position="639"/>
        <end position="659"/>
    </location>
</feature>
<keyword evidence="4" id="KW-0067">ATP-binding</keyword>
<evidence type="ECO:0000256" key="4">
    <source>
        <dbReference type="ARBA" id="ARBA00022840"/>
    </source>
</evidence>
<comment type="caution">
    <text evidence="9">The sequence shown here is derived from an EMBL/GenBank/DDBJ whole genome shotgun (WGS) entry which is preliminary data.</text>
</comment>